<organism evidence="2 3">
    <name type="scientific">Ambispora gerdemannii</name>
    <dbReference type="NCBI Taxonomy" id="144530"/>
    <lineage>
        <taxon>Eukaryota</taxon>
        <taxon>Fungi</taxon>
        <taxon>Fungi incertae sedis</taxon>
        <taxon>Mucoromycota</taxon>
        <taxon>Glomeromycotina</taxon>
        <taxon>Glomeromycetes</taxon>
        <taxon>Archaeosporales</taxon>
        <taxon>Ambisporaceae</taxon>
        <taxon>Ambispora</taxon>
    </lineage>
</organism>
<accession>A0A9N8WB79</accession>
<dbReference type="Proteomes" id="UP000789831">
    <property type="component" value="Unassembled WGS sequence"/>
</dbReference>
<sequence length="346" mass="39259">MATYETLMKKLLDPVPQYVFSIIPAVLTAGAAPKHAFLDKLIWVGQCLSCPFMGLLYTCNVKSDEITTYWLRKSHFVEVKIKGEEKIETEISVRPVGHRAMVIIRSGNIARFVEQQPNSNSLRERLEKLSELNNTVLERLEEECIANASVLERLSSLTLAYYILIGIIAGIARVIGPFSCEDWPYIPLAFCWTLTAIYRRTTHGELLVKDPEKKIKSEKIYVMNSDDNDNKVQTHTRVVLTFLASMTVPWISVFLAYLTPPVGFFCRSKYLTVLCSIWSLNSLVAYIHHWIEERNKTVDLIIHVWLTVSGVAVAMLLFVLAMLISESLWWVSLFGKSCDDSGICSV</sequence>
<keyword evidence="1" id="KW-1133">Transmembrane helix</keyword>
<reference evidence="2" key="1">
    <citation type="submission" date="2021-06" db="EMBL/GenBank/DDBJ databases">
        <authorList>
            <person name="Kallberg Y."/>
            <person name="Tangrot J."/>
            <person name="Rosling A."/>
        </authorList>
    </citation>
    <scope>NUCLEOTIDE SEQUENCE</scope>
    <source>
        <strain evidence="2">MT106</strain>
    </source>
</reference>
<dbReference type="EMBL" id="CAJVPL010000324">
    <property type="protein sequence ID" value="CAG8483202.1"/>
    <property type="molecule type" value="Genomic_DNA"/>
</dbReference>
<feature type="transmembrane region" description="Helical" evidence="1">
    <location>
        <begin position="238"/>
        <end position="258"/>
    </location>
</feature>
<keyword evidence="1" id="KW-0472">Membrane</keyword>
<keyword evidence="1" id="KW-0812">Transmembrane</keyword>
<evidence type="ECO:0000313" key="3">
    <source>
        <dbReference type="Proteomes" id="UP000789831"/>
    </source>
</evidence>
<gene>
    <name evidence="2" type="ORF">AGERDE_LOCUS3344</name>
</gene>
<feature type="transmembrane region" description="Helical" evidence="1">
    <location>
        <begin position="300"/>
        <end position="324"/>
    </location>
</feature>
<name>A0A9N8WB79_9GLOM</name>
<feature type="transmembrane region" description="Helical" evidence="1">
    <location>
        <begin position="159"/>
        <end position="176"/>
    </location>
</feature>
<evidence type="ECO:0000256" key="1">
    <source>
        <dbReference type="SAM" id="Phobius"/>
    </source>
</evidence>
<proteinExistence type="predicted"/>
<feature type="transmembrane region" description="Helical" evidence="1">
    <location>
        <begin position="270"/>
        <end position="288"/>
    </location>
</feature>
<dbReference type="OrthoDB" id="2324972at2759"/>
<dbReference type="AlphaFoldDB" id="A0A9N8WB79"/>
<comment type="caution">
    <text evidence="2">The sequence shown here is derived from an EMBL/GenBank/DDBJ whole genome shotgun (WGS) entry which is preliminary data.</text>
</comment>
<protein>
    <submittedName>
        <fullName evidence="2">8787_t:CDS:1</fullName>
    </submittedName>
</protein>
<keyword evidence="3" id="KW-1185">Reference proteome</keyword>
<evidence type="ECO:0000313" key="2">
    <source>
        <dbReference type="EMBL" id="CAG8483202.1"/>
    </source>
</evidence>